<dbReference type="PROSITE" id="PS00893">
    <property type="entry name" value="NUDIX_BOX"/>
    <property type="match status" value="1"/>
</dbReference>
<dbReference type="RefSeq" id="WP_014043913.1">
    <property type="nucleotide sequence ID" value="NC_015952.1"/>
</dbReference>
<name>G2PI27_STRV4</name>
<keyword evidence="4" id="KW-0614">Plasmid</keyword>
<dbReference type="InterPro" id="IPR020084">
    <property type="entry name" value="NUDIX_hydrolase_CS"/>
</dbReference>
<dbReference type="GO" id="GO:0016787">
    <property type="term" value="F:hydrolase activity"/>
    <property type="evidence" value="ECO:0007669"/>
    <property type="project" value="UniProtKB-KW"/>
</dbReference>
<dbReference type="Proteomes" id="UP000008703">
    <property type="component" value="Plasmid pSTRVI02"/>
</dbReference>
<dbReference type="KEGG" id="svl:Strvi_0205"/>
<evidence type="ECO:0000313" key="5">
    <source>
        <dbReference type="Proteomes" id="UP000008703"/>
    </source>
</evidence>
<dbReference type="Pfam" id="PF00293">
    <property type="entry name" value="NUDIX"/>
    <property type="match status" value="1"/>
</dbReference>
<dbReference type="Gene3D" id="3.90.79.10">
    <property type="entry name" value="Nucleoside Triphosphate Pyrophosphohydrolase"/>
    <property type="match status" value="1"/>
</dbReference>
<feature type="domain" description="Nudix hydrolase" evidence="3">
    <location>
        <begin position="7"/>
        <end position="147"/>
    </location>
</feature>
<geneLocation type="plasmid" evidence="4 5">
    <name>pSTRVI02</name>
</geneLocation>
<organism evidence="4 5">
    <name type="scientific">Streptomyces violaceusniger (strain Tu 4113)</name>
    <dbReference type="NCBI Taxonomy" id="653045"/>
    <lineage>
        <taxon>Bacteria</taxon>
        <taxon>Bacillati</taxon>
        <taxon>Actinomycetota</taxon>
        <taxon>Actinomycetes</taxon>
        <taxon>Kitasatosporales</taxon>
        <taxon>Streptomycetaceae</taxon>
        <taxon>Streptomyces</taxon>
        <taxon>Streptomyces violaceusniger group</taxon>
    </lineage>
</organism>
<evidence type="ECO:0000313" key="4">
    <source>
        <dbReference type="EMBL" id="AEM88978.1"/>
    </source>
</evidence>
<dbReference type="InterPro" id="IPR015797">
    <property type="entry name" value="NUDIX_hydrolase-like_dom_sf"/>
</dbReference>
<sequence>MIISATRIRTSAKAVIIHEGAVLLTRNLWRGQERHFLPGGGQNPGEPLPETVRREVLEETGVTVAAGHVLGTYEWTSRPEDFPDETERVHQVEIIFRCTLTGRPDLGGGHEHDHDQIGAEWVPLDMIPILGTLMPAYRGLFAGMSGDRFPGSVYLGYDA</sequence>
<gene>
    <name evidence="4" type="ORF">Strvi_0205</name>
</gene>
<dbReference type="SUPFAM" id="SSF55811">
    <property type="entry name" value="Nudix"/>
    <property type="match status" value="1"/>
</dbReference>
<dbReference type="PANTHER" id="PTHR43046:SF14">
    <property type="entry name" value="MUTT_NUDIX FAMILY PROTEIN"/>
    <property type="match status" value="1"/>
</dbReference>
<dbReference type="PANTHER" id="PTHR43046">
    <property type="entry name" value="GDP-MANNOSE MANNOSYL HYDROLASE"/>
    <property type="match status" value="1"/>
</dbReference>
<evidence type="ECO:0000256" key="1">
    <source>
        <dbReference type="ARBA" id="ARBA00001946"/>
    </source>
</evidence>
<dbReference type="EMBL" id="CP002996">
    <property type="protein sequence ID" value="AEM88978.1"/>
    <property type="molecule type" value="Genomic_DNA"/>
</dbReference>
<evidence type="ECO:0000256" key="2">
    <source>
        <dbReference type="ARBA" id="ARBA00022801"/>
    </source>
</evidence>
<dbReference type="PROSITE" id="PS51462">
    <property type="entry name" value="NUDIX"/>
    <property type="match status" value="1"/>
</dbReference>
<reference evidence="4" key="1">
    <citation type="submission" date="2011-08" db="EMBL/GenBank/DDBJ databases">
        <title>Complete sequence of plasmid 2 of Streptomyces violaceusniger Tu 4113.</title>
        <authorList>
            <consortium name="US DOE Joint Genome Institute"/>
            <person name="Lucas S."/>
            <person name="Han J."/>
            <person name="Lapidus A."/>
            <person name="Cheng J.-F."/>
            <person name="Goodwin L."/>
            <person name="Pitluck S."/>
            <person name="Peters L."/>
            <person name="Ivanova N."/>
            <person name="Daligault H."/>
            <person name="Detter J.C."/>
            <person name="Han C."/>
            <person name="Tapia R."/>
            <person name="Land M."/>
            <person name="Hauser L."/>
            <person name="Kyrpides N."/>
            <person name="Ivanova N."/>
            <person name="Pagani I."/>
            <person name="Hagen A."/>
            <person name="Katz L."/>
            <person name="Fiedler H.-P."/>
            <person name="Keasling J."/>
            <person name="Fortman J."/>
            <person name="Woyke T."/>
        </authorList>
    </citation>
    <scope>NUCLEOTIDE SEQUENCE [LARGE SCALE GENOMIC DNA]</scope>
    <source>
        <strain evidence="4">Tu 4113</strain>
        <plasmid evidence="4">pSTRVI02</plasmid>
    </source>
</reference>
<protein>
    <submittedName>
        <fullName evidence="4">NUDIX hydrolase</fullName>
    </submittedName>
</protein>
<dbReference type="HOGENOM" id="CLU_037162_18_3_11"/>
<dbReference type="eggNOG" id="COG1051">
    <property type="taxonomic scope" value="Bacteria"/>
</dbReference>
<dbReference type="InterPro" id="IPR000086">
    <property type="entry name" value="NUDIX_hydrolase_dom"/>
</dbReference>
<dbReference type="AlphaFoldDB" id="G2PI27"/>
<comment type="cofactor">
    <cofactor evidence="1">
        <name>Mg(2+)</name>
        <dbReference type="ChEBI" id="CHEBI:18420"/>
    </cofactor>
</comment>
<keyword evidence="5" id="KW-1185">Reference proteome</keyword>
<proteinExistence type="predicted"/>
<accession>G2PI27</accession>
<keyword evidence="2 4" id="KW-0378">Hydrolase</keyword>
<evidence type="ECO:0000259" key="3">
    <source>
        <dbReference type="PROSITE" id="PS51462"/>
    </source>
</evidence>